<dbReference type="GO" id="GO:0007165">
    <property type="term" value="P:signal transduction"/>
    <property type="evidence" value="ECO:0007669"/>
    <property type="project" value="UniProtKB-KW"/>
</dbReference>
<evidence type="ECO:0000256" key="6">
    <source>
        <dbReference type="ARBA" id="ARBA00022989"/>
    </source>
</evidence>
<evidence type="ECO:0000256" key="3">
    <source>
        <dbReference type="ARBA" id="ARBA00022606"/>
    </source>
</evidence>
<dbReference type="AlphaFoldDB" id="A0A7D0TEC1"/>
<evidence type="ECO:0000256" key="7">
    <source>
        <dbReference type="ARBA" id="ARBA00023136"/>
    </source>
</evidence>
<keyword evidence="3" id="KW-0716">Sensory transduction</keyword>
<keyword evidence="4 10" id="KW-0812">Transmembrane</keyword>
<reference evidence="11" key="1">
    <citation type="submission" date="2019-07" db="EMBL/GenBank/DDBJ databases">
        <title>Identification and Expression Pattern of Chemosensory Genes from the Transcriptome of the Propsilocerus akamusi.</title>
        <authorList>
            <person name="Yan C."/>
            <person name="Pan L."/>
        </authorList>
    </citation>
    <scope>NUCLEOTIDE SEQUENCE</scope>
</reference>
<keyword evidence="7 10" id="KW-0472">Membrane</keyword>
<evidence type="ECO:0000256" key="5">
    <source>
        <dbReference type="ARBA" id="ARBA00022725"/>
    </source>
</evidence>
<feature type="transmembrane region" description="Helical" evidence="10">
    <location>
        <begin position="53"/>
        <end position="70"/>
    </location>
</feature>
<evidence type="ECO:0000256" key="2">
    <source>
        <dbReference type="ARBA" id="ARBA00022475"/>
    </source>
</evidence>
<accession>A0A7D0TEC1</accession>
<evidence type="ECO:0000313" key="11">
    <source>
        <dbReference type="EMBL" id="QGW50702.1"/>
    </source>
</evidence>
<keyword evidence="2" id="KW-1003">Cell membrane</keyword>
<comment type="subcellular location">
    <subcellularLocation>
        <location evidence="1">Cell membrane</location>
        <topology evidence="1">Multi-pass membrane protein</topology>
    </subcellularLocation>
</comment>
<sequence>MLFQTCRCINSMFVEHMWQTIRTVVPTFQRNHLFVVDFMVLGKFLKFWPDRIINLKAFAIFALSIVMEVLPEFITFMFHPSLGIDVLFINLVIFCGSYFKYIQCKIINLHQDMENLQIDDETIRNELFEIVKKHNKGIKLAETLENVLNLVMLVLYSVNTIVLCFLMLEFQIVILIFFVVVQSLLILFSYFGSKLQDESEAVGMEIYDLPWYNLPRDPKIKRYLMLIMMRSQRAINITAGKFYPVTLKSYYEALCSAYSYCTVLLNIILK</sequence>
<protein>
    <submittedName>
        <fullName evidence="11">Odorant receptor 4</fullName>
    </submittedName>
</protein>
<dbReference type="PANTHER" id="PTHR21137:SF35">
    <property type="entry name" value="ODORANT RECEPTOR 19A-RELATED"/>
    <property type="match status" value="1"/>
</dbReference>
<dbReference type="PANTHER" id="PTHR21137">
    <property type="entry name" value="ODORANT RECEPTOR"/>
    <property type="match status" value="1"/>
</dbReference>
<organism evidence="11">
    <name type="scientific">Propsilocerus akamusi</name>
    <dbReference type="NCBI Taxonomy" id="903466"/>
    <lineage>
        <taxon>Eukaryota</taxon>
        <taxon>Metazoa</taxon>
        <taxon>Ecdysozoa</taxon>
        <taxon>Arthropoda</taxon>
        <taxon>Hexapoda</taxon>
        <taxon>Insecta</taxon>
        <taxon>Pterygota</taxon>
        <taxon>Neoptera</taxon>
        <taxon>Endopterygota</taxon>
        <taxon>Diptera</taxon>
        <taxon>Nematocera</taxon>
        <taxon>Chironomoidea</taxon>
        <taxon>Chironomidae</taxon>
        <taxon>Propsilocerus</taxon>
    </lineage>
</organism>
<feature type="transmembrane region" description="Helical" evidence="10">
    <location>
        <begin position="174"/>
        <end position="191"/>
    </location>
</feature>
<evidence type="ECO:0000256" key="8">
    <source>
        <dbReference type="ARBA" id="ARBA00023170"/>
    </source>
</evidence>
<evidence type="ECO:0000256" key="1">
    <source>
        <dbReference type="ARBA" id="ARBA00004651"/>
    </source>
</evidence>
<feature type="transmembrane region" description="Helical" evidence="10">
    <location>
        <begin position="76"/>
        <end position="99"/>
    </location>
</feature>
<dbReference type="Pfam" id="PF02949">
    <property type="entry name" value="7tm_6"/>
    <property type="match status" value="1"/>
</dbReference>
<dbReference type="GO" id="GO:0004984">
    <property type="term" value="F:olfactory receptor activity"/>
    <property type="evidence" value="ECO:0007669"/>
    <property type="project" value="InterPro"/>
</dbReference>
<proteinExistence type="evidence at transcript level"/>
<dbReference type="GO" id="GO:0005549">
    <property type="term" value="F:odorant binding"/>
    <property type="evidence" value="ECO:0007669"/>
    <property type="project" value="InterPro"/>
</dbReference>
<dbReference type="EMBL" id="MN133029">
    <property type="protein sequence ID" value="QGW50702.1"/>
    <property type="molecule type" value="mRNA"/>
</dbReference>
<keyword evidence="5" id="KW-0552">Olfaction</keyword>
<dbReference type="InterPro" id="IPR004117">
    <property type="entry name" value="7tm6_olfct_rcpt"/>
</dbReference>
<dbReference type="GO" id="GO:0005886">
    <property type="term" value="C:plasma membrane"/>
    <property type="evidence" value="ECO:0007669"/>
    <property type="project" value="UniProtKB-SubCell"/>
</dbReference>
<keyword evidence="9" id="KW-0807">Transducer</keyword>
<evidence type="ECO:0000256" key="4">
    <source>
        <dbReference type="ARBA" id="ARBA00022692"/>
    </source>
</evidence>
<name>A0A7D0TEC1_9DIPT</name>
<feature type="transmembrane region" description="Helical" evidence="10">
    <location>
        <begin position="147"/>
        <end position="168"/>
    </location>
</feature>
<keyword evidence="6 10" id="KW-1133">Transmembrane helix</keyword>
<evidence type="ECO:0000256" key="10">
    <source>
        <dbReference type="SAM" id="Phobius"/>
    </source>
</evidence>
<evidence type="ECO:0000256" key="9">
    <source>
        <dbReference type="ARBA" id="ARBA00023224"/>
    </source>
</evidence>
<keyword evidence="8 11" id="KW-0675">Receptor</keyword>